<dbReference type="PANTHER" id="PTHR40727:SF1">
    <property type="entry name" value="BACTERIO-OPSIN ACTIVATOR"/>
    <property type="match status" value="1"/>
</dbReference>
<name>D7DB53_STAHD</name>
<proteinExistence type="predicted"/>
<dbReference type="KEGG" id="shc:Shell_0262"/>
<keyword evidence="3" id="KW-1185">Reference proteome</keyword>
<organism evidence="2 3">
    <name type="scientific">Staphylothermus hellenicus (strain DSM 12710 / JCM 10830 / BK20S6-10-b1 / P8)</name>
    <dbReference type="NCBI Taxonomy" id="591019"/>
    <lineage>
        <taxon>Archaea</taxon>
        <taxon>Thermoproteota</taxon>
        <taxon>Thermoprotei</taxon>
        <taxon>Desulfurococcales</taxon>
        <taxon>Desulfurococcaceae</taxon>
        <taxon>Staphylothermus</taxon>
    </lineage>
</organism>
<dbReference type="Proteomes" id="UP000002573">
    <property type="component" value="Chromosome"/>
</dbReference>
<gene>
    <name evidence="2" type="ordered locus">Shell_0262</name>
</gene>
<feature type="coiled-coil region" evidence="1">
    <location>
        <begin position="140"/>
        <end position="195"/>
    </location>
</feature>
<dbReference type="InterPro" id="IPR022285">
    <property type="entry name" value="CHP03879_regulat_dom_put"/>
</dbReference>
<protein>
    <submittedName>
        <fullName evidence="2">Transcriptional regulator protein-like protein</fullName>
    </submittedName>
</protein>
<dbReference type="EMBL" id="CP002051">
    <property type="protein sequence ID" value="ADI31400.1"/>
    <property type="molecule type" value="Genomic_DNA"/>
</dbReference>
<dbReference type="PANTHER" id="PTHR40727">
    <property type="entry name" value="TRANSCRIPTION REGULATOR, ENCODED NEXT TO RECA SUPERFAMILY ATPASE-RELATED"/>
    <property type="match status" value="1"/>
</dbReference>
<dbReference type="eggNOG" id="arCOG00921">
    <property type="taxonomic scope" value="Archaea"/>
</dbReference>
<dbReference type="RefSeq" id="WP_013142598.1">
    <property type="nucleotide sequence ID" value="NC_014205.1"/>
</dbReference>
<dbReference type="GeneID" id="9233551"/>
<evidence type="ECO:0000313" key="2">
    <source>
        <dbReference type="EMBL" id="ADI31400.1"/>
    </source>
</evidence>
<sequence>MVSEEKKIPEPLSEEITIDLSKVPLVPQGKREIQQLEMALIIATLYSPEVLELIRDPIERATWVDSLAVAASALARQKAGYPISKIAEEVGRSETMIRAHLSGKTKAGRLVLQTYEKLKKGQLKIVVPFIKVPKEMVERVQRLEEELKLLSNVKKEYEEKLKKLQEEINKLKAENEKLRSEIDEKNQIINTIKEKLPALKELIEYVEKL</sequence>
<dbReference type="OrthoDB" id="26894at2157"/>
<keyword evidence="1" id="KW-0175">Coiled coil</keyword>
<reference evidence="3" key="1">
    <citation type="submission" date="2010-05" db="EMBL/GenBank/DDBJ databases">
        <title>Complete sequence of Staphylothermus hellenicus DSM 12710.</title>
        <authorList>
            <consortium name="US DOE Joint Genome Institute"/>
            <person name="Lucas S."/>
            <person name="Copeland A."/>
            <person name="Lapidus A."/>
            <person name="Cheng J.-F."/>
            <person name="Bruce D."/>
            <person name="Goodwin L."/>
            <person name="Pitluck S."/>
            <person name="Davenport K."/>
            <person name="Detter J.C."/>
            <person name="Han C."/>
            <person name="Tapia R."/>
            <person name="Larimer F."/>
            <person name="Land M."/>
            <person name="Hauser L."/>
            <person name="Kyrpides N."/>
            <person name="Mikhailova N."/>
            <person name="Anderson I.J."/>
            <person name="Woyke T."/>
        </authorList>
    </citation>
    <scope>NUCLEOTIDE SEQUENCE [LARGE SCALE GENOMIC DNA]</scope>
    <source>
        <strain evidence="3">DSM 12710 / JCM 10830 / BK20S6-10-b1 / P8</strain>
    </source>
</reference>
<dbReference type="NCBIfam" id="TIGR03879">
    <property type="entry name" value="near_KaiC_dom"/>
    <property type="match status" value="1"/>
</dbReference>
<reference evidence="2 3" key="2">
    <citation type="journal article" date="2011" name="Stand. Genomic Sci.">
        <title>Complete genome sequence of Staphylothermus hellenicus P8.</title>
        <authorList>
            <person name="Anderson I."/>
            <person name="Wirth R."/>
            <person name="Lucas S."/>
            <person name="Copeland A."/>
            <person name="Lapidus A."/>
            <person name="Cheng J.F."/>
            <person name="Goodwin L."/>
            <person name="Pitluck S."/>
            <person name="Davenport K."/>
            <person name="Detter J.C."/>
            <person name="Han C."/>
            <person name="Tapia R."/>
            <person name="Land M."/>
            <person name="Hauser L."/>
            <person name="Pati A."/>
            <person name="Mikhailova N."/>
            <person name="Woyke T."/>
            <person name="Klenk H.P."/>
            <person name="Kyrpides N."/>
            <person name="Ivanova N."/>
        </authorList>
    </citation>
    <scope>NUCLEOTIDE SEQUENCE [LARGE SCALE GENOMIC DNA]</scope>
    <source>
        <strain evidence="3">DSM 12710 / JCM 10830 / BK20S6-10-b1 / P8</strain>
    </source>
</reference>
<accession>D7DB53</accession>
<dbReference type="AlphaFoldDB" id="D7DB53"/>
<evidence type="ECO:0000256" key="1">
    <source>
        <dbReference type="SAM" id="Coils"/>
    </source>
</evidence>
<evidence type="ECO:0000313" key="3">
    <source>
        <dbReference type="Proteomes" id="UP000002573"/>
    </source>
</evidence>
<dbReference type="HOGENOM" id="CLU_109226_0_0_2"/>